<dbReference type="Proteomes" id="UP000501168">
    <property type="component" value="Chromosome"/>
</dbReference>
<reference evidence="13 14" key="1">
    <citation type="submission" date="2020-03" db="EMBL/GenBank/DDBJ databases">
        <title>Complete genome sequence of Orbus sp. IPMB12 (BCRC 80908).</title>
        <authorList>
            <person name="Lo W.-S."/>
            <person name="Chang T.-H."/>
            <person name="Kuo C.-H."/>
        </authorList>
    </citation>
    <scope>NUCLEOTIDE SEQUENCE [LARGE SCALE GENOMIC DNA]</scope>
    <source>
        <strain evidence="13 14">IPMB12</strain>
    </source>
</reference>
<comment type="similarity">
    <text evidence="2">Belongs to the binding-protein-dependent transport system permease family. CysTW subfamily.</text>
</comment>
<dbReference type="InParanoid" id="A0A6G9IFJ9"/>
<dbReference type="InterPro" id="IPR051322">
    <property type="entry name" value="AA_ABC_Transporter_Permease"/>
</dbReference>
<dbReference type="FunFam" id="1.10.3720.10:FF:000002">
    <property type="entry name" value="D-methionine ABC transporter permease MetI"/>
    <property type="match status" value="1"/>
</dbReference>
<evidence type="ECO:0000256" key="6">
    <source>
        <dbReference type="ARBA" id="ARBA00022970"/>
    </source>
</evidence>
<evidence type="ECO:0000256" key="9">
    <source>
        <dbReference type="ARBA" id="ARBA00037265"/>
    </source>
</evidence>
<evidence type="ECO:0000313" key="14">
    <source>
        <dbReference type="Proteomes" id="UP000501168"/>
    </source>
</evidence>
<dbReference type="SUPFAM" id="SSF161098">
    <property type="entry name" value="MetI-like"/>
    <property type="match status" value="1"/>
</dbReference>
<dbReference type="GO" id="GO:0048473">
    <property type="term" value="P:D-methionine transmembrane transport"/>
    <property type="evidence" value="ECO:0007669"/>
    <property type="project" value="TreeGrafter"/>
</dbReference>
<dbReference type="PANTHER" id="PTHR30450:SF8">
    <property type="entry name" value="D-METHIONINE TRANSPORT SYSTEM PERMEASE PROTEIN METI"/>
    <property type="match status" value="1"/>
</dbReference>
<dbReference type="PANTHER" id="PTHR30450">
    <property type="entry name" value="ABC TRANSPORTER PERMEASE"/>
    <property type="match status" value="1"/>
</dbReference>
<keyword evidence="4" id="KW-1003">Cell membrane</keyword>
<feature type="transmembrane region" description="Helical" evidence="11">
    <location>
        <begin position="20"/>
        <end position="40"/>
    </location>
</feature>
<comment type="subcellular location">
    <subcellularLocation>
        <location evidence="1 11">Cell membrane</location>
        <topology evidence="1 11">Multi-pass membrane protein</topology>
    </subcellularLocation>
</comment>
<proteinExistence type="inferred from homology"/>
<feature type="domain" description="ABC transmembrane type-1" evidence="12">
    <location>
        <begin position="13"/>
        <end position="213"/>
    </location>
</feature>
<evidence type="ECO:0000259" key="12">
    <source>
        <dbReference type="PROSITE" id="PS50928"/>
    </source>
</evidence>
<evidence type="ECO:0000313" key="13">
    <source>
        <dbReference type="EMBL" id="QIQ22370.1"/>
    </source>
</evidence>
<dbReference type="InterPro" id="IPR035906">
    <property type="entry name" value="MetI-like_sf"/>
</dbReference>
<feature type="transmembrane region" description="Helical" evidence="11">
    <location>
        <begin position="151"/>
        <end position="174"/>
    </location>
</feature>
<sequence>MSRAMIIKMAQATDETLAMTIASGFWGTLIGLPLGVLLYTTRPGQILQSSSIHFLLSILTNIFRSIPFIILVVWMIPFTQTVMEVVINKKTFIGLTAALVPLSIGVSPLIARMVENALLEIPRGLIEAARSMGATPFQIVRKVLIPEALPVLVNSTTITLITLIGYVAMAGAVGAGGLGQLAYQYGYTMNKPPVMNTVLVILIIIVFMIQFIGNKIVKRVTHH</sequence>
<evidence type="ECO:0000256" key="5">
    <source>
        <dbReference type="ARBA" id="ARBA00022692"/>
    </source>
</evidence>
<dbReference type="InterPro" id="IPR000515">
    <property type="entry name" value="MetI-like"/>
</dbReference>
<gene>
    <name evidence="13" type="primary">metI</name>
    <name evidence="13" type="ORF">IPMB12_02505</name>
</gene>
<evidence type="ECO:0000256" key="8">
    <source>
        <dbReference type="ARBA" id="ARBA00023136"/>
    </source>
</evidence>
<keyword evidence="5 11" id="KW-0812">Transmembrane</keyword>
<evidence type="ECO:0000256" key="7">
    <source>
        <dbReference type="ARBA" id="ARBA00022989"/>
    </source>
</evidence>
<dbReference type="FunCoup" id="A0A6G9IFJ9">
    <property type="interactions" value="114"/>
</dbReference>
<dbReference type="EMBL" id="CP050253">
    <property type="protein sequence ID" value="QIQ22370.1"/>
    <property type="molecule type" value="Genomic_DNA"/>
</dbReference>
<dbReference type="Pfam" id="PF00528">
    <property type="entry name" value="BPD_transp_1"/>
    <property type="match status" value="1"/>
</dbReference>
<evidence type="ECO:0000256" key="2">
    <source>
        <dbReference type="ARBA" id="ARBA00007069"/>
    </source>
</evidence>
<organism evidence="13 14">
    <name type="scientific">Zophobihabitans entericus</name>
    <dbReference type="NCBI Taxonomy" id="1635327"/>
    <lineage>
        <taxon>Bacteria</taxon>
        <taxon>Pseudomonadati</taxon>
        <taxon>Pseudomonadota</taxon>
        <taxon>Gammaproteobacteria</taxon>
        <taxon>Orbales</taxon>
        <taxon>Orbaceae</taxon>
        <taxon>Zophobihabitans</taxon>
    </lineage>
</organism>
<keyword evidence="14" id="KW-1185">Reference proteome</keyword>
<evidence type="ECO:0000256" key="1">
    <source>
        <dbReference type="ARBA" id="ARBA00004651"/>
    </source>
</evidence>
<evidence type="ECO:0000256" key="3">
    <source>
        <dbReference type="ARBA" id="ARBA00022448"/>
    </source>
</evidence>
<comment type="function">
    <text evidence="9">Part of the binding-protein-dependent transport system for D-methionine and the toxic methionine analog alpha-methyl-methionine. Probably responsible for the translocation of the substrate across the membrane.</text>
</comment>
<dbReference type="AlphaFoldDB" id="A0A6G9IFJ9"/>
<feature type="transmembrane region" description="Helical" evidence="11">
    <location>
        <begin position="52"/>
        <end position="76"/>
    </location>
</feature>
<protein>
    <recommendedName>
        <fullName evidence="10">D-methionine transport system permease protein MetI</fullName>
    </recommendedName>
</protein>
<dbReference type="CDD" id="cd06261">
    <property type="entry name" value="TM_PBP2"/>
    <property type="match status" value="1"/>
</dbReference>
<dbReference type="RefSeq" id="WP_166917665.1">
    <property type="nucleotide sequence ID" value="NZ_CP050253.1"/>
</dbReference>
<keyword evidence="3 11" id="KW-0813">Transport</keyword>
<dbReference type="GO" id="GO:0005886">
    <property type="term" value="C:plasma membrane"/>
    <property type="evidence" value="ECO:0007669"/>
    <property type="project" value="UniProtKB-SubCell"/>
</dbReference>
<feature type="transmembrane region" description="Helical" evidence="11">
    <location>
        <begin position="91"/>
        <end position="111"/>
    </location>
</feature>
<dbReference type="NCBIfam" id="NF008049">
    <property type="entry name" value="PRK10782.1"/>
    <property type="match status" value="1"/>
</dbReference>
<dbReference type="Gene3D" id="1.10.3720.10">
    <property type="entry name" value="MetI-like"/>
    <property type="match status" value="1"/>
</dbReference>
<dbReference type="PROSITE" id="PS50928">
    <property type="entry name" value="ABC_TM1"/>
    <property type="match status" value="1"/>
</dbReference>
<keyword evidence="8 11" id="KW-0472">Membrane</keyword>
<keyword evidence="6" id="KW-0029">Amino-acid transport</keyword>
<feature type="transmembrane region" description="Helical" evidence="11">
    <location>
        <begin position="194"/>
        <end position="213"/>
    </location>
</feature>
<keyword evidence="7 11" id="KW-1133">Transmembrane helix</keyword>
<evidence type="ECO:0000256" key="4">
    <source>
        <dbReference type="ARBA" id="ARBA00022475"/>
    </source>
</evidence>
<evidence type="ECO:0000256" key="11">
    <source>
        <dbReference type="RuleBase" id="RU363032"/>
    </source>
</evidence>
<accession>A0A6G9IFJ9</accession>
<evidence type="ECO:0000256" key="10">
    <source>
        <dbReference type="ARBA" id="ARBA00040727"/>
    </source>
</evidence>
<name>A0A6G9IFJ9_9GAMM</name>
<dbReference type="KEGG" id="orb:IPMB12_02505"/>